<dbReference type="EMBL" id="FCON02000139">
    <property type="protein sequence ID" value="SAL83487.1"/>
    <property type="molecule type" value="Genomic_DNA"/>
</dbReference>
<name>A0A158KQU1_9BURK</name>
<organism evidence="1 2">
    <name type="scientific">Caballeronia choica</name>
    <dbReference type="NCBI Taxonomy" id="326476"/>
    <lineage>
        <taxon>Bacteria</taxon>
        <taxon>Pseudomonadati</taxon>
        <taxon>Pseudomonadota</taxon>
        <taxon>Betaproteobacteria</taxon>
        <taxon>Burkholderiales</taxon>
        <taxon>Burkholderiaceae</taxon>
        <taxon>Caballeronia</taxon>
    </lineage>
</organism>
<dbReference type="Proteomes" id="UP000054770">
    <property type="component" value="Unassembled WGS sequence"/>
</dbReference>
<gene>
    <name evidence="1" type="ORF">AWB68_06928</name>
</gene>
<dbReference type="OrthoDB" id="9797500at2"/>
<proteinExistence type="predicted"/>
<protein>
    <submittedName>
        <fullName evidence="1">Uncharacterized protein</fullName>
    </submittedName>
</protein>
<keyword evidence="2" id="KW-1185">Reference proteome</keyword>
<dbReference type="SUPFAM" id="SSF47616">
    <property type="entry name" value="GST C-terminal domain-like"/>
    <property type="match status" value="1"/>
</dbReference>
<sequence length="77" mass="8087">MDSPVVVISGALTGAAAKPKAKRSKPNFPNSDFSAADITALVTADFVANAMKLPIPVEHTAFQRWYDEVSARPSAAA</sequence>
<dbReference type="InterPro" id="IPR036282">
    <property type="entry name" value="Glutathione-S-Trfase_C_sf"/>
</dbReference>
<comment type="caution">
    <text evidence="1">The sequence shown here is derived from an EMBL/GenBank/DDBJ whole genome shotgun (WGS) entry which is preliminary data.</text>
</comment>
<reference evidence="1" key="1">
    <citation type="submission" date="2016-01" db="EMBL/GenBank/DDBJ databases">
        <authorList>
            <person name="Peeters C."/>
        </authorList>
    </citation>
    <scope>NUCLEOTIDE SEQUENCE [LARGE SCALE GENOMIC DNA]</scope>
    <source>
        <strain evidence="1">LMG 22940</strain>
    </source>
</reference>
<evidence type="ECO:0000313" key="2">
    <source>
        <dbReference type="Proteomes" id="UP000054770"/>
    </source>
</evidence>
<dbReference type="Gene3D" id="1.20.1050.10">
    <property type="match status" value="1"/>
</dbReference>
<evidence type="ECO:0000313" key="1">
    <source>
        <dbReference type="EMBL" id="SAL83487.1"/>
    </source>
</evidence>
<accession>A0A158KQU1</accession>
<dbReference type="RefSeq" id="WP_087648825.1">
    <property type="nucleotide sequence ID" value="NZ_FCON02000139.1"/>
</dbReference>
<dbReference type="AlphaFoldDB" id="A0A158KQU1"/>